<dbReference type="Pfam" id="PF07157">
    <property type="entry name" value="DNA_circ_N"/>
    <property type="match status" value="1"/>
</dbReference>
<dbReference type="AlphaFoldDB" id="A0A1Y1QPN8"/>
<reference evidence="2 3" key="1">
    <citation type="submission" date="2017-01" db="EMBL/GenBank/DDBJ databases">
        <title>Novel large sulfur bacteria in the metagenomes of groundwater-fed chemosynthetic microbial mats in the Lake Huron basin.</title>
        <authorList>
            <person name="Sharrar A.M."/>
            <person name="Flood B.E."/>
            <person name="Bailey J.V."/>
            <person name="Jones D.S."/>
            <person name="Biddanda B."/>
            <person name="Ruberg S.A."/>
            <person name="Marcus D.N."/>
            <person name="Dick G.J."/>
        </authorList>
    </citation>
    <scope>NUCLEOTIDE SEQUENCE [LARGE SCALE GENOMIC DNA]</scope>
    <source>
        <strain evidence="2">A8</strain>
    </source>
</reference>
<evidence type="ECO:0000313" key="2">
    <source>
        <dbReference type="EMBL" id="OQX10870.1"/>
    </source>
</evidence>
<evidence type="ECO:0000313" key="3">
    <source>
        <dbReference type="Proteomes" id="UP000192491"/>
    </source>
</evidence>
<name>A0A1Y1QPN8_9GAMM</name>
<sequence>MVTPGWEKRLKPASFRGVPFGTFDYDTSGGRRVALHEYPWRDDNYPEDMGLATDGYQINAFLIGDDHDLKADALEAALCKKGSGTLVHQRHGTLEVQLQTYSRSESTGAGGMTKFSLNFIKANKPRYPAAAQNVQSLALELLNRLRSNSLFQTLQRVTSIYNQLRDGSWLTLQLTQLASLLAPLSFLLPSGTSGKVGNSPTLSGFLFDATSALNALAILPAAPTDAVSGGWLAQAANLDVTILDSDRTRATNAAVELLQSLPVGTDGALPPANLYLMHTAAAVELVTQAATSAALVEYSSYDAALAARDQAHALLDAALPVLPIITGATPATLYEDWRELRALIASAIQQQALTLPKVAYAQVEKPQPALVLGYRIHHDATRATDLISRNRIAHPLFASGALEYLTNG</sequence>
<organism evidence="2 3">
    <name type="scientific">Thiothrix lacustris</name>
    <dbReference type="NCBI Taxonomy" id="525917"/>
    <lineage>
        <taxon>Bacteria</taxon>
        <taxon>Pseudomonadati</taxon>
        <taxon>Pseudomonadota</taxon>
        <taxon>Gammaproteobacteria</taxon>
        <taxon>Thiotrichales</taxon>
        <taxon>Thiotrichaceae</taxon>
        <taxon>Thiothrix</taxon>
    </lineage>
</organism>
<accession>A0A1Y1QPN8</accession>
<protein>
    <recommendedName>
        <fullName evidence="1">DNA circulation N-terminal domain-containing protein</fullName>
    </recommendedName>
</protein>
<gene>
    <name evidence="2" type="ORF">BWK73_19120</name>
</gene>
<evidence type="ECO:0000259" key="1">
    <source>
        <dbReference type="Pfam" id="PF07157"/>
    </source>
</evidence>
<dbReference type="EMBL" id="MTEJ01000102">
    <property type="protein sequence ID" value="OQX10870.1"/>
    <property type="molecule type" value="Genomic_DNA"/>
</dbReference>
<comment type="caution">
    <text evidence="2">The sequence shown here is derived from an EMBL/GenBank/DDBJ whole genome shotgun (WGS) entry which is preliminary data.</text>
</comment>
<proteinExistence type="predicted"/>
<feature type="domain" description="DNA circulation N-terminal" evidence="1">
    <location>
        <begin position="10"/>
        <end position="96"/>
    </location>
</feature>
<dbReference type="InterPro" id="IPR009826">
    <property type="entry name" value="DNA_circ_N"/>
</dbReference>
<dbReference type="Proteomes" id="UP000192491">
    <property type="component" value="Unassembled WGS sequence"/>
</dbReference>